<evidence type="ECO:0000259" key="4">
    <source>
        <dbReference type="SMART" id="SM00554"/>
    </source>
</evidence>
<dbReference type="STRING" id="57577.A0A2K3P758"/>
<comment type="similarity">
    <text evidence="1">Belongs to the fasciclin-like AGP family.</text>
</comment>
<feature type="chain" id="PRO_5014365866" description="FAS1 domain-containing protein" evidence="3">
    <location>
        <begin position="18"/>
        <end position="196"/>
    </location>
</feature>
<feature type="signal peptide" evidence="3">
    <location>
        <begin position="1"/>
        <end position="17"/>
    </location>
</feature>
<dbReference type="AlphaFoldDB" id="A0A2K3P758"/>
<gene>
    <name evidence="5" type="ORF">L195_g007709</name>
</gene>
<feature type="compositionally biased region" description="Basic and acidic residues" evidence="2">
    <location>
        <begin position="168"/>
        <end position="178"/>
    </location>
</feature>
<dbReference type="InterPro" id="IPR053339">
    <property type="entry name" value="FAS1_domain_protein"/>
</dbReference>
<evidence type="ECO:0000313" key="6">
    <source>
        <dbReference type="Proteomes" id="UP000236291"/>
    </source>
</evidence>
<comment type="caution">
    <text evidence="5">The sequence shown here is derived from an EMBL/GenBank/DDBJ whole genome shotgun (WGS) entry which is preliminary data.</text>
</comment>
<evidence type="ECO:0000256" key="1">
    <source>
        <dbReference type="ARBA" id="ARBA00007843"/>
    </source>
</evidence>
<evidence type="ECO:0000256" key="3">
    <source>
        <dbReference type="SAM" id="SignalP"/>
    </source>
</evidence>
<protein>
    <recommendedName>
        <fullName evidence="4">FAS1 domain-containing protein</fullName>
    </recommendedName>
</protein>
<dbReference type="EMBL" id="ASHM01004306">
    <property type="protein sequence ID" value="PNY11110.1"/>
    <property type="molecule type" value="Genomic_DNA"/>
</dbReference>
<organism evidence="5 6">
    <name type="scientific">Trifolium pratense</name>
    <name type="common">Red clover</name>
    <dbReference type="NCBI Taxonomy" id="57577"/>
    <lineage>
        <taxon>Eukaryota</taxon>
        <taxon>Viridiplantae</taxon>
        <taxon>Streptophyta</taxon>
        <taxon>Embryophyta</taxon>
        <taxon>Tracheophyta</taxon>
        <taxon>Spermatophyta</taxon>
        <taxon>Magnoliopsida</taxon>
        <taxon>eudicotyledons</taxon>
        <taxon>Gunneridae</taxon>
        <taxon>Pentapetalae</taxon>
        <taxon>rosids</taxon>
        <taxon>fabids</taxon>
        <taxon>Fabales</taxon>
        <taxon>Fabaceae</taxon>
        <taxon>Papilionoideae</taxon>
        <taxon>50 kb inversion clade</taxon>
        <taxon>NPAAA clade</taxon>
        <taxon>Hologalegina</taxon>
        <taxon>IRL clade</taxon>
        <taxon>Trifolieae</taxon>
        <taxon>Trifolium</taxon>
    </lineage>
</organism>
<accession>A0A2K3P758</accession>
<dbReference type="InterPro" id="IPR036378">
    <property type="entry name" value="FAS1_dom_sf"/>
</dbReference>
<feature type="domain" description="FAS1" evidence="4">
    <location>
        <begin position="63"/>
        <end position="158"/>
    </location>
</feature>
<dbReference type="PANTHER" id="PTHR36069">
    <property type="entry name" value="EXPRESSED PROTEIN-RELATED"/>
    <property type="match status" value="1"/>
</dbReference>
<evidence type="ECO:0000256" key="2">
    <source>
        <dbReference type="SAM" id="MobiDB-lite"/>
    </source>
</evidence>
<name>A0A2K3P758_TRIPR</name>
<proteinExistence type="inferred from homology"/>
<dbReference type="SUPFAM" id="SSF82153">
    <property type="entry name" value="FAS1 domain"/>
    <property type="match status" value="1"/>
</dbReference>
<sequence>MSLWFILLLTLFAVGESQSTAAFNQTDLQTAMSDMRSRSYYGFVILLKILNSLPNQLQSNDLTFLMPNDEDLSHFSITTDELHDFLLSHSIPTALLLSHLLHFPNGSIVPSGLPNKVINITNSGRAGLFVNNARVVTPNVCLNSLIRCHGISAAMTFENVLPFHRVPKPKDPSKKKNNNDTNPTRSIKNMSIPPFN</sequence>
<dbReference type="PANTHER" id="PTHR36069:SF4">
    <property type="entry name" value="FASCICLIN-LIKE ARABINOGALACTAN FAMILY PROTEIN"/>
    <property type="match status" value="1"/>
</dbReference>
<keyword evidence="3" id="KW-0732">Signal</keyword>
<feature type="region of interest" description="Disordered" evidence="2">
    <location>
        <begin position="164"/>
        <end position="196"/>
    </location>
</feature>
<dbReference type="SMART" id="SM00554">
    <property type="entry name" value="FAS1"/>
    <property type="match status" value="1"/>
</dbReference>
<reference evidence="5 6" key="2">
    <citation type="journal article" date="2017" name="Front. Plant Sci.">
        <title>Gene Classification and Mining of Molecular Markers Useful in Red Clover (Trifolium pratense) Breeding.</title>
        <authorList>
            <person name="Istvanek J."/>
            <person name="Dluhosova J."/>
            <person name="Dluhos P."/>
            <person name="Patkova L."/>
            <person name="Nedelnik J."/>
            <person name="Repkova J."/>
        </authorList>
    </citation>
    <scope>NUCLEOTIDE SEQUENCE [LARGE SCALE GENOMIC DNA]</scope>
    <source>
        <strain evidence="6">cv. Tatra</strain>
        <tissue evidence="5">Young leaves</tissue>
    </source>
</reference>
<dbReference type="Gene3D" id="2.30.180.10">
    <property type="entry name" value="FAS1 domain"/>
    <property type="match status" value="1"/>
</dbReference>
<dbReference type="Proteomes" id="UP000236291">
    <property type="component" value="Unassembled WGS sequence"/>
</dbReference>
<dbReference type="InterPro" id="IPR000782">
    <property type="entry name" value="FAS1_domain"/>
</dbReference>
<evidence type="ECO:0000313" key="5">
    <source>
        <dbReference type="EMBL" id="PNY11110.1"/>
    </source>
</evidence>
<reference evidence="5 6" key="1">
    <citation type="journal article" date="2014" name="Am. J. Bot.">
        <title>Genome assembly and annotation for red clover (Trifolium pratense; Fabaceae).</title>
        <authorList>
            <person name="Istvanek J."/>
            <person name="Jaros M."/>
            <person name="Krenek A."/>
            <person name="Repkova J."/>
        </authorList>
    </citation>
    <scope>NUCLEOTIDE SEQUENCE [LARGE SCALE GENOMIC DNA]</scope>
    <source>
        <strain evidence="6">cv. Tatra</strain>
        <tissue evidence="5">Young leaves</tissue>
    </source>
</reference>
<dbReference type="Pfam" id="PF02469">
    <property type="entry name" value="Fasciclin"/>
    <property type="match status" value="1"/>
</dbReference>